<dbReference type="EC" id="2.7.1.30" evidence="7"/>
<dbReference type="Pfam" id="PF00370">
    <property type="entry name" value="FGGY_N"/>
    <property type="match status" value="1"/>
</dbReference>
<reference evidence="7" key="1">
    <citation type="submission" date="2023-07" db="EMBL/GenBank/DDBJ databases">
        <title>Bacterial whole genome sequence for Sphingobium sp. HBC34.</title>
        <authorList>
            <person name="Le V."/>
            <person name="Ko S.-R."/>
            <person name="Ahn C.-Y."/>
            <person name="Oh H.-M."/>
        </authorList>
    </citation>
    <scope>NUCLEOTIDE SEQUENCE</scope>
    <source>
        <strain evidence="7">HBC34</strain>
    </source>
</reference>
<dbReference type="SUPFAM" id="SSF53067">
    <property type="entry name" value="Actin-like ATPase domain"/>
    <property type="match status" value="2"/>
</dbReference>
<dbReference type="PIRSF" id="PIRSF000538">
    <property type="entry name" value="GlpK"/>
    <property type="match status" value="1"/>
</dbReference>
<proteinExistence type="inferred from homology"/>
<evidence type="ECO:0000259" key="5">
    <source>
        <dbReference type="Pfam" id="PF00370"/>
    </source>
</evidence>
<dbReference type="InterPro" id="IPR018483">
    <property type="entry name" value="Carb_kinase_FGGY_CS"/>
</dbReference>
<keyword evidence="3 4" id="KW-0418">Kinase</keyword>
<dbReference type="PANTHER" id="PTHR10196:SF78">
    <property type="entry name" value="GLYCEROL KINASE"/>
    <property type="match status" value="1"/>
</dbReference>
<evidence type="ECO:0000256" key="4">
    <source>
        <dbReference type="RuleBase" id="RU003733"/>
    </source>
</evidence>
<dbReference type="CDD" id="cd07786">
    <property type="entry name" value="FGGY_EcGK_like"/>
    <property type="match status" value="1"/>
</dbReference>
<dbReference type="PANTHER" id="PTHR10196">
    <property type="entry name" value="SUGAR KINASE"/>
    <property type="match status" value="1"/>
</dbReference>
<dbReference type="EMBL" id="JAUQOM010000001">
    <property type="protein sequence ID" value="MDO7834232.1"/>
    <property type="molecule type" value="Genomic_DNA"/>
</dbReference>
<dbReference type="InterPro" id="IPR000577">
    <property type="entry name" value="Carb_kinase_FGGY"/>
</dbReference>
<evidence type="ECO:0000256" key="3">
    <source>
        <dbReference type="ARBA" id="ARBA00022777"/>
    </source>
</evidence>
<comment type="similarity">
    <text evidence="1 4">Belongs to the FGGY kinase family.</text>
</comment>
<dbReference type="Gene3D" id="3.30.420.40">
    <property type="match status" value="2"/>
</dbReference>
<evidence type="ECO:0000256" key="2">
    <source>
        <dbReference type="ARBA" id="ARBA00022679"/>
    </source>
</evidence>
<evidence type="ECO:0000313" key="7">
    <source>
        <dbReference type="EMBL" id="MDO7834232.1"/>
    </source>
</evidence>
<dbReference type="InterPro" id="IPR018485">
    <property type="entry name" value="FGGY_C"/>
</dbReference>
<keyword evidence="2 4" id="KW-0808">Transferase</keyword>
<evidence type="ECO:0000313" key="8">
    <source>
        <dbReference type="Proteomes" id="UP001176471"/>
    </source>
</evidence>
<accession>A0ABT8ZJ48</accession>
<name>A0ABT8ZJ48_9SPHN</name>
<keyword evidence="8" id="KW-1185">Reference proteome</keyword>
<dbReference type="RefSeq" id="WP_304534732.1">
    <property type="nucleotide sequence ID" value="NZ_JAUQOM010000001.1"/>
</dbReference>
<protein>
    <submittedName>
        <fullName evidence="7">Glycerol kinase</fullName>
        <ecNumber evidence="7">2.7.1.30</ecNumber>
    </submittedName>
</protein>
<dbReference type="PROSITE" id="PS00933">
    <property type="entry name" value="FGGY_KINASES_1"/>
    <property type="match status" value="1"/>
</dbReference>
<dbReference type="NCBIfam" id="NF000756">
    <property type="entry name" value="PRK00047.1"/>
    <property type="match status" value="1"/>
</dbReference>
<dbReference type="Pfam" id="PF02782">
    <property type="entry name" value="FGGY_C"/>
    <property type="match status" value="1"/>
</dbReference>
<dbReference type="PROSITE" id="PS00445">
    <property type="entry name" value="FGGY_KINASES_2"/>
    <property type="match status" value="1"/>
</dbReference>
<dbReference type="Proteomes" id="UP001176471">
    <property type="component" value="Unassembled WGS sequence"/>
</dbReference>
<feature type="domain" description="Carbohydrate kinase FGGY C-terminal" evidence="6">
    <location>
        <begin position="257"/>
        <end position="444"/>
    </location>
</feature>
<evidence type="ECO:0000256" key="1">
    <source>
        <dbReference type="ARBA" id="ARBA00009156"/>
    </source>
</evidence>
<organism evidence="7 8">
    <name type="scientific">Sphingobium cyanobacteriorum</name>
    <dbReference type="NCBI Taxonomy" id="3063954"/>
    <lineage>
        <taxon>Bacteria</taxon>
        <taxon>Pseudomonadati</taxon>
        <taxon>Pseudomonadota</taxon>
        <taxon>Alphaproteobacteria</taxon>
        <taxon>Sphingomonadales</taxon>
        <taxon>Sphingomonadaceae</taxon>
        <taxon>Sphingobium</taxon>
    </lineage>
</organism>
<gene>
    <name evidence="7" type="ORF">Q4610_04155</name>
</gene>
<dbReference type="InterPro" id="IPR018484">
    <property type="entry name" value="FGGY_N"/>
</dbReference>
<sequence>MSERHLLVLDAGTTSTRAMLYAPGGERVATAQAPLSQYYPRPGWVEHDADEIWARTLDCARQIVDQAGGADRIAAIGITNQRETVVAWDRRNGRPLARAIVWQDRRTASQCAQLRASGHEPMIQQRTGLIVDPYFSATKMRWLIDHVPQVAEAGRNLAFGTVESWLMWKLTGGMHVSDASNASRTQLMALADARWDADLCALFGVPQQALAEIVDNAGPFGFSQKALLGGAIALCGLAGDQQAATIGQGCLASGAVKATLGTGAFILASTGEALPLSRNRLLGTLLCQIGGHRHYALEGSIFVAGSLIQWLRDQLGLIAAAADTDAIARSVPDNGGVYLLPALSGLGAPHWRPEVTGSISGLTHGVGRAHVVRAALESIVHQVHDLATAFAADGVAWRILRIDGGMSANDWIAQDMADMLALPVERPADVETTARGAAMLAGVGAGMFATLAEAMAMVPGRDRFDPALPDEARDRRLAGWHRLIAQGVRADPVATG</sequence>
<evidence type="ECO:0000259" key="6">
    <source>
        <dbReference type="Pfam" id="PF02782"/>
    </source>
</evidence>
<comment type="caution">
    <text evidence="7">The sequence shown here is derived from an EMBL/GenBank/DDBJ whole genome shotgun (WGS) entry which is preliminary data.</text>
</comment>
<dbReference type="GO" id="GO:0004370">
    <property type="term" value="F:glycerol kinase activity"/>
    <property type="evidence" value="ECO:0007669"/>
    <property type="project" value="UniProtKB-EC"/>
</dbReference>
<dbReference type="InterPro" id="IPR043129">
    <property type="entry name" value="ATPase_NBD"/>
</dbReference>
<feature type="domain" description="Carbohydrate kinase FGGY N-terminal" evidence="5">
    <location>
        <begin position="7"/>
        <end position="247"/>
    </location>
</feature>